<comment type="caution">
    <text evidence="1">The sequence shown here is derived from an EMBL/GenBank/DDBJ whole genome shotgun (WGS) entry which is preliminary data.</text>
</comment>
<dbReference type="AlphaFoldDB" id="A0A286TYQ0"/>
<organism evidence="1 2">
    <name type="scientific">Candidatus Scalindua japonica</name>
    <dbReference type="NCBI Taxonomy" id="1284222"/>
    <lineage>
        <taxon>Bacteria</taxon>
        <taxon>Pseudomonadati</taxon>
        <taxon>Planctomycetota</taxon>
        <taxon>Candidatus Brocadiia</taxon>
        <taxon>Candidatus Brocadiales</taxon>
        <taxon>Candidatus Scalinduaceae</taxon>
        <taxon>Candidatus Scalindua</taxon>
    </lineage>
</organism>
<keyword evidence="2" id="KW-1185">Reference proteome</keyword>
<accession>A0A286TYQ0</accession>
<dbReference type="Proteomes" id="UP000218542">
    <property type="component" value="Unassembled WGS sequence"/>
</dbReference>
<reference evidence="2" key="1">
    <citation type="journal article" date="2017" name="Environ. Microbiol. Rep.">
        <title>Genetic Diversity of Marine Anaerobic Ammonium-Oxidizing Bacteria as Revealed by Genomic and Proteomic Analyses of 'Candidatus Scalindua japonica'.</title>
        <authorList>
            <person name="Oshiki M."/>
            <person name="Mizuto K."/>
            <person name="Kimura Z."/>
            <person name="Kindaichi T."/>
            <person name="Satoh H."/>
            <person name="Okabe S."/>
        </authorList>
    </citation>
    <scope>NUCLEOTIDE SEQUENCE [LARGE SCALE GENOMIC DNA]</scope>
    <source>
        <strain evidence="2">husup-a2</strain>
    </source>
</reference>
<gene>
    <name evidence="1" type="ORF">SCALIN_C17_0045</name>
</gene>
<evidence type="ECO:0000313" key="1">
    <source>
        <dbReference type="EMBL" id="GAX61012.1"/>
    </source>
</evidence>
<sequence>MEDGLDGKITTSDLAVIPEEKHTWATDRESNPDIERNIKVARNNCYHNYGGINRPDSYNARA</sequence>
<dbReference type="EMBL" id="BAOS01000017">
    <property type="protein sequence ID" value="GAX61012.1"/>
    <property type="molecule type" value="Genomic_DNA"/>
</dbReference>
<name>A0A286TYQ0_9BACT</name>
<protein>
    <submittedName>
        <fullName evidence="1">Uncharacterized protein</fullName>
    </submittedName>
</protein>
<evidence type="ECO:0000313" key="2">
    <source>
        <dbReference type="Proteomes" id="UP000218542"/>
    </source>
</evidence>
<proteinExistence type="predicted"/>